<dbReference type="Proteomes" id="UP000587070">
    <property type="component" value="Unassembled WGS sequence"/>
</dbReference>
<dbReference type="GO" id="GO:0005524">
    <property type="term" value="F:ATP binding"/>
    <property type="evidence" value="ECO:0007669"/>
    <property type="project" value="UniProtKB-KW"/>
</dbReference>
<dbReference type="InterPro" id="IPR027417">
    <property type="entry name" value="P-loop_NTPase"/>
</dbReference>
<evidence type="ECO:0000256" key="6">
    <source>
        <dbReference type="ARBA" id="ARBA00022840"/>
    </source>
</evidence>
<dbReference type="GO" id="GO:0009266">
    <property type="term" value="P:response to temperature stimulus"/>
    <property type="evidence" value="ECO:0007669"/>
    <property type="project" value="UniProtKB-ARBA"/>
</dbReference>
<dbReference type="GO" id="GO:0042255">
    <property type="term" value="P:ribosome assembly"/>
    <property type="evidence" value="ECO:0007669"/>
    <property type="project" value="UniProtKB-ARBA"/>
</dbReference>
<evidence type="ECO:0000256" key="7">
    <source>
        <dbReference type="ARBA" id="ARBA00038437"/>
    </source>
</evidence>
<dbReference type="Pfam" id="PF00270">
    <property type="entry name" value="DEAD"/>
    <property type="match status" value="1"/>
</dbReference>
<evidence type="ECO:0000313" key="16">
    <source>
        <dbReference type="EMBL" id="MBB4247795.1"/>
    </source>
</evidence>
<dbReference type="GO" id="GO:0016787">
    <property type="term" value="F:hydrolase activity"/>
    <property type="evidence" value="ECO:0007669"/>
    <property type="project" value="UniProtKB-KW"/>
</dbReference>
<keyword evidence="2" id="KW-0963">Cytoplasm</keyword>
<gene>
    <name evidence="16" type="ORF">GGD90_002180</name>
</gene>
<feature type="domain" description="Helicase C-terminal" evidence="14">
    <location>
        <begin position="237"/>
        <end position="381"/>
    </location>
</feature>
<dbReference type="AlphaFoldDB" id="A0A840G7D3"/>
<evidence type="ECO:0000256" key="3">
    <source>
        <dbReference type="ARBA" id="ARBA00022741"/>
    </source>
</evidence>
<dbReference type="SMART" id="SM00487">
    <property type="entry name" value="DEXDc"/>
    <property type="match status" value="1"/>
</dbReference>
<evidence type="ECO:0000256" key="1">
    <source>
        <dbReference type="ARBA" id="ARBA00012552"/>
    </source>
</evidence>
<feature type="compositionally biased region" description="Basic and acidic residues" evidence="12">
    <location>
        <begin position="409"/>
        <end position="441"/>
    </location>
</feature>
<dbReference type="InterPro" id="IPR044742">
    <property type="entry name" value="DEAD/DEAH_RhlB"/>
</dbReference>
<evidence type="ECO:0000256" key="2">
    <source>
        <dbReference type="ARBA" id="ARBA00022490"/>
    </source>
</evidence>
<keyword evidence="3 11" id="KW-0547">Nucleotide-binding</keyword>
<evidence type="ECO:0000256" key="11">
    <source>
        <dbReference type="RuleBase" id="RU000492"/>
    </source>
</evidence>
<comment type="similarity">
    <text evidence="7 11">Belongs to the DEAD box helicase family.</text>
</comment>
<dbReference type="InterPro" id="IPR001650">
    <property type="entry name" value="Helicase_C-like"/>
</dbReference>
<evidence type="ECO:0000259" key="15">
    <source>
        <dbReference type="PROSITE" id="PS51195"/>
    </source>
</evidence>
<evidence type="ECO:0000256" key="10">
    <source>
        <dbReference type="PROSITE-ProRule" id="PRU00552"/>
    </source>
</evidence>
<evidence type="ECO:0000259" key="14">
    <source>
        <dbReference type="PROSITE" id="PS51194"/>
    </source>
</evidence>
<dbReference type="EMBL" id="JACIGE010000007">
    <property type="protein sequence ID" value="MBB4247795.1"/>
    <property type="molecule type" value="Genomic_DNA"/>
</dbReference>
<dbReference type="InterPro" id="IPR014001">
    <property type="entry name" value="Helicase_ATP-bd"/>
</dbReference>
<dbReference type="Pfam" id="PF00271">
    <property type="entry name" value="Helicase_C"/>
    <property type="match status" value="1"/>
</dbReference>
<organism evidence="16 17">
    <name type="scientific">Rhodocyclus tenuis</name>
    <name type="common">Rhodospirillum tenue</name>
    <dbReference type="NCBI Taxonomy" id="1066"/>
    <lineage>
        <taxon>Bacteria</taxon>
        <taxon>Pseudomonadati</taxon>
        <taxon>Pseudomonadota</taxon>
        <taxon>Betaproteobacteria</taxon>
        <taxon>Rhodocyclales</taxon>
        <taxon>Rhodocyclaceae</taxon>
        <taxon>Rhodocyclus</taxon>
    </lineage>
</organism>
<dbReference type="FunFam" id="3.40.50.300:FF:000108">
    <property type="entry name" value="ATP-dependent RNA helicase RhlE"/>
    <property type="match status" value="1"/>
</dbReference>
<feature type="region of interest" description="Disordered" evidence="12">
    <location>
        <begin position="379"/>
        <end position="504"/>
    </location>
</feature>
<sequence>MRFDELGLAPELLRAVAEQGYTEPTPIQAQAIPLVLAGQDLMGGAQTGTGKTAAFTLPLLQRILPFATPSPSPARHPVRVLILAPTRELAIQVHESVKSYSKYVPLRSLCAYGGVDIKPQIAELRLGIEVLVATPGRLLDLVEHRVLSFGSVQALVLDEADRMLDMGFIPDIKRILGMLPQQRQSLLFSATFSEEIKKLADTMLKSPVLVEVAKRNTVSETITHRVHPVAALSKRALLIRLLRSEEFGQVLVFTRTKLETARLARDLQRANIAADAIHGDKSQLDRMKALEAFKNGSVMVLVATDVAARGLDIDELPHVINFELPHTPEDYVHRIGRTGRAGKKGTAVSLVAADEVQYLVDIEKLINIKVEQVAVPGFEPETDWEYPPSGRKKSGLRRLPPTPHAAAGEGREDRPARGERPSFQRERPHERAPERSGERAPNRSRQGSTIAADGFDFSKPYESSPASGEATPASTAAASGDGKSDNPLRPRRVVAALLGGPGRR</sequence>
<comment type="caution">
    <text evidence="16">The sequence shown here is derived from an EMBL/GenBank/DDBJ whole genome shotgun (WGS) entry which is preliminary data.</text>
</comment>
<dbReference type="RefSeq" id="WP_153116755.1">
    <property type="nucleotide sequence ID" value="NZ_JACIGE010000007.1"/>
</dbReference>
<dbReference type="SUPFAM" id="SSF52540">
    <property type="entry name" value="P-loop containing nucleoside triphosphate hydrolases"/>
    <property type="match status" value="1"/>
</dbReference>
<keyword evidence="4 11" id="KW-0378">Hydrolase</keyword>
<feature type="domain" description="DEAD-box RNA helicase Q" evidence="15">
    <location>
        <begin position="1"/>
        <end position="29"/>
    </location>
</feature>
<evidence type="ECO:0000256" key="9">
    <source>
        <dbReference type="ARBA" id="ARBA00074363"/>
    </source>
</evidence>
<dbReference type="PROSITE" id="PS51195">
    <property type="entry name" value="Q_MOTIF"/>
    <property type="match status" value="1"/>
</dbReference>
<evidence type="ECO:0000259" key="13">
    <source>
        <dbReference type="PROSITE" id="PS51192"/>
    </source>
</evidence>
<comment type="catalytic activity">
    <reaction evidence="8">
        <text>ATP + H2O = ADP + phosphate + H(+)</text>
        <dbReference type="Rhea" id="RHEA:13065"/>
        <dbReference type="ChEBI" id="CHEBI:15377"/>
        <dbReference type="ChEBI" id="CHEBI:15378"/>
        <dbReference type="ChEBI" id="CHEBI:30616"/>
        <dbReference type="ChEBI" id="CHEBI:43474"/>
        <dbReference type="ChEBI" id="CHEBI:456216"/>
        <dbReference type="EC" id="3.6.4.13"/>
    </reaction>
</comment>
<dbReference type="GO" id="GO:0003724">
    <property type="term" value="F:RNA helicase activity"/>
    <property type="evidence" value="ECO:0007669"/>
    <property type="project" value="UniProtKB-EC"/>
</dbReference>
<evidence type="ECO:0000256" key="4">
    <source>
        <dbReference type="ARBA" id="ARBA00022801"/>
    </source>
</evidence>
<feature type="short sequence motif" description="Q motif" evidence="10">
    <location>
        <begin position="1"/>
        <end position="29"/>
    </location>
</feature>
<dbReference type="PANTHER" id="PTHR47959:SF13">
    <property type="entry name" value="ATP-DEPENDENT RNA HELICASE RHLE"/>
    <property type="match status" value="1"/>
</dbReference>
<dbReference type="InterPro" id="IPR014014">
    <property type="entry name" value="RNA_helicase_DEAD_Q_motif"/>
</dbReference>
<dbReference type="PROSITE" id="PS00039">
    <property type="entry name" value="DEAD_ATP_HELICASE"/>
    <property type="match status" value="1"/>
</dbReference>
<dbReference type="PANTHER" id="PTHR47959">
    <property type="entry name" value="ATP-DEPENDENT RNA HELICASE RHLE-RELATED"/>
    <property type="match status" value="1"/>
</dbReference>
<evidence type="ECO:0000256" key="12">
    <source>
        <dbReference type="SAM" id="MobiDB-lite"/>
    </source>
</evidence>
<dbReference type="Gene3D" id="3.40.50.300">
    <property type="entry name" value="P-loop containing nucleotide triphosphate hydrolases"/>
    <property type="match status" value="2"/>
</dbReference>
<keyword evidence="5 11" id="KW-0347">Helicase</keyword>
<dbReference type="SMART" id="SM00490">
    <property type="entry name" value="HELICc"/>
    <property type="match status" value="1"/>
</dbReference>
<evidence type="ECO:0000256" key="5">
    <source>
        <dbReference type="ARBA" id="ARBA00022806"/>
    </source>
</evidence>
<keyword evidence="6 11" id="KW-0067">ATP-binding</keyword>
<dbReference type="InterPro" id="IPR050079">
    <property type="entry name" value="DEAD_box_RNA_helicase"/>
</dbReference>
<dbReference type="GO" id="GO:0005829">
    <property type="term" value="C:cytosol"/>
    <property type="evidence" value="ECO:0007669"/>
    <property type="project" value="TreeGrafter"/>
</dbReference>
<dbReference type="GO" id="GO:0003676">
    <property type="term" value="F:nucleic acid binding"/>
    <property type="evidence" value="ECO:0007669"/>
    <property type="project" value="InterPro"/>
</dbReference>
<protein>
    <recommendedName>
        <fullName evidence="9">DEAD-box ATP-dependent RNA helicase RhpA</fullName>
        <ecNumber evidence="1">3.6.4.13</ecNumber>
    </recommendedName>
</protein>
<dbReference type="OrthoDB" id="8520957at2"/>
<dbReference type="PROSITE" id="PS51192">
    <property type="entry name" value="HELICASE_ATP_BIND_1"/>
    <property type="match status" value="1"/>
</dbReference>
<feature type="domain" description="Helicase ATP-binding" evidence="13">
    <location>
        <begin position="32"/>
        <end position="210"/>
    </location>
</feature>
<accession>A0A840G7D3</accession>
<dbReference type="InterPro" id="IPR011545">
    <property type="entry name" value="DEAD/DEAH_box_helicase_dom"/>
</dbReference>
<evidence type="ECO:0000313" key="17">
    <source>
        <dbReference type="Proteomes" id="UP000587070"/>
    </source>
</evidence>
<dbReference type="CDD" id="cd00268">
    <property type="entry name" value="DEADc"/>
    <property type="match status" value="1"/>
</dbReference>
<name>A0A840G7D3_RHOTE</name>
<dbReference type="EC" id="3.6.4.13" evidence="1"/>
<dbReference type="PROSITE" id="PS51194">
    <property type="entry name" value="HELICASE_CTER"/>
    <property type="match status" value="1"/>
</dbReference>
<dbReference type="InterPro" id="IPR000629">
    <property type="entry name" value="RNA-helicase_DEAD-box_CS"/>
</dbReference>
<reference evidence="16 17" key="1">
    <citation type="submission" date="2020-08" db="EMBL/GenBank/DDBJ databases">
        <title>Genome sequencing of Purple Non-Sulfur Bacteria from various extreme environments.</title>
        <authorList>
            <person name="Mayer M."/>
        </authorList>
    </citation>
    <scope>NUCLEOTIDE SEQUENCE [LARGE SCALE GENOMIC DNA]</scope>
    <source>
        <strain evidence="16 17">2761</strain>
    </source>
</reference>
<evidence type="ECO:0000256" key="8">
    <source>
        <dbReference type="ARBA" id="ARBA00047984"/>
    </source>
</evidence>
<dbReference type="CDD" id="cd18787">
    <property type="entry name" value="SF2_C_DEAD"/>
    <property type="match status" value="1"/>
</dbReference>
<proteinExistence type="inferred from homology"/>
<keyword evidence="17" id="KW-1185">Reference proteome</keyword>